<dbReference type="SUPFAM" id="SSF54427">
    <property type="entry name" value="NTF2-like"/>
    <property type="match status" value="1"/>
</dbReference>
<evidence type="ECO:0000313" key="2">
    <source>
        <dbReference type="EMBL" id="MFC4655653.1"/>
    </source>
</evidence>
<dbReference type="Gene3D" id="3.10.450.50">
    <property type="match status" value="1"/>
</dbReference>
<evidence type="ECO:0000259" key="1">
    <source>
        <dbReference type="Pfam" id="PF12680"/>
    </source>
</evidence>
<keyword evidence="3" id="KW-1185">Reference proteome</keyword>
<protein>
    <submittedName>
        <fullName evidence="2">Nuclear transport factor 2 family protein</fullName>
    </submittedName>
</protein>
<gene>
    <name evidence="2" type="ORF">ACFO3I_11585</name>
</gene>
<comment type="caution">
    <text evidence="2">The sequence shown here is derived from an EMBL/GenBank/DDBJ whole genome shotgun (WGS) entry which is preliminary data.</text>
</comment>
<dbReference type="RefSeq" id="WP_377334143.1">
    <property type="nucleotide sequence ID" value="NZ_JBHSGB010000010.1"/>
</dbReference>
<dbReference type="InterPro" id="IPR032710">
    <property type="entry name" value="NTF2-like_dom_sf"/>
</dbReference>
<sequence>MPAEFQTSDAADTESAAYPLWLQRFTETYQALGVASLEPLAQLYRADIQFRDPLHQLQGLDALLAYFSGLYSKLSQCDFQIDSVIYQGNSAALYWTMTYAHPQLNKGLPIRVEGHSLIRGEADKVHYHRDYLDAGQMLYEHLPAVGALIRWVKRRASQ</sequence>
<dbReference type="Proteomes" id="UP001595962">
    <property type="component" value="Unassembled WGS sequence"/>
</dbReference>
<name>A0ABV9JN28_9GAMM</name>
<reference evidence="3" key="1">
    <citation type="journal article" date="2019" name="Int. J. Syst. Evol. Microbiol.">
        <title>The Global Catalogue of Microorganisms (GCM) 10K type strain sequencing project: providing services to taxonomists for standard genome sequencing and annotation.</title>
        <authorList>
            <consortium name="The Broad Institute Genomics Platform"/>
            <consortium name="The Broad Institute Genome Sequencing Center for Infectious Disease"/>
            <person name="Wu L."/>
            <person name="Ma J."/>
        </authorList>
    </citation>
    <scope>NUCLEOTIDE SEQUENCE [LARGE SCALE GENOMIC DNA]</scope>
    <source>
        <strain evidence="3">DT28</strain>
    </source>
</reference>
<organism evidence="2 3">
    <name type="scientific">Rheinheimera marina</name>
    <dbReference type="NCBI Taxonomy" id="1774958"/>
    <lineage>
        <taxon>Bacteria</taxon>
        <taxon>Pseudomonadati</taxon>
        <taxon>Pseudomonadota</taxon>
        <taxon>Gammaproteobacteria</taxon>
        <taxon>Chromatiales</taxon>
        <taxon>Chromatiaceae</taxon>
        <taxon>Rheinheimera</taxon>
    </lineage>
</organism>
<dbReference type="EMBL" id="JBHSGB010000010">
    <property type="protein sequence ID" value="MFC4655653.1"/>
    <property type="molecule type" value="Genomic_DNA"/>
</dbReference>
<proteinExistence type="predicted"/>
<evidence type="ECO:0000313" key="3">
    <source>
        <dbReference type="Proteomes" id="UP001595962"/>
    </source>
</evidence>
<dbReference type="Pfam" id="PF12680">
    <property type="entry name" value="SnoaL_2"/>
    <property type="match status" value="1"/>
</dbReference>
<feature type="domain" description="SnoaL-like" evidence="1">
    <location>
        <begin position="27"/>
        <end position="125"/>
    </location>
</feature>
<dbReference type="InterPro" id="IPR037401">
    <property type="entry name" value="SnoaL-like"/>
</dbReference>
<accession>A0ABV9JN28</accession>